<protein>
    <submittedName>
        <fullName evidence="2">Uncharacterized protein</fullName>
    </submittedName>
</protein>
<keyword evidence="1" id="KW-0812">Transmembrane</keyword>
<evidence type="ECO:0000256" key="1">
    <source>
        <dbReference type="SAM" id="Phobius"/>
    </source>
</evidence>
<gene>
    <name evidence="2" type="ORF">CA982_01080</name>
</gene>
<keyword evidence="1" id="KW-0472">Membrane</keyword>
<dbReference type="AlphaFoldDB" id="A0A2C9ZL57"/>
<keyword evidence="3" id="KW-1185">Reference proteome</keyword>
<accession>A0A2C9ZL57</accession>
<sequence length="63" mass="6758">MAIVLVAAELRMTPFYVWATVLVAPQWALRLLAVISGDADGIVMTRSPSPHHCGMGRDPIGTP</sequence>
<feature type="transmembrane region" description="Helical" evidence="1">
    <location>
        <begin position="15"/>
        <end position="36"/>
    </location>
</feature>
<keyword evidence="1" id="KW-1133">Transmembrane helix</keyword>
<organism evidence="2 3">
    <name type="scientific">Gordonia lacunae</name>
    <dbReference type="NCBI Taxonomy" id="417102"/>
    <lineage>
        <taxon>Bacteria</taxon>
        <taxon>Bacillati</taxon>
        <taxon>Actinomycetota</taxon>
        <taxon>Actinomycetes</taxon>
        <taxon>Mycobacteriales</taxon>
        <taxon>Gordoniaceae</taxon>
        <taxon>Gordonia</taxon>
    </lineage>
</organism>
<name>A0A2C9ZL57_9ACTN</name>
<reference evidence="2 3" key="1">
    <citation type="submission" date="2017-05" db="EMBL/GenBank/DDBJ databases">
        <title>Biotechnological potential of actinobacteria isolated from South African environments.</title>
        <authorList>
            <person name="Le Roes-Hill M."/>
            <person name="Prins A."/>
            <person name="Durrell K.A."/>
        </authorList>
    </citation>
    <scope>NUCLEOTIDE SEQUENCE [LARGE SCALE GENOMIC DNA]</scope>
    <source>
        <strain evidence="2">BS2</strain>
    </source>
</reference>
<evidence type="ECO:0000313" key="3">
    <source>
        <dbReference type="Proteomes" id="UP000194632"/>
    </source>
</evidence>
<comment type="caution">
    <text evidence="2">The sequence shown here is derived from an EMBL/GenBank/DDBJ whole genome shotgun (WGS) entry which is preliminary data.</text>
</comment>
<dbReference type="Proteomes" id="UP000194632">
    <property type="component" value="Unassembled WGS sequence"/>
</dbReference>
<proteinExistence type="predicted"/>
<evidence type="ECO:0000313" key="2">
    <source>
        <dbReference type="EMBL" id="OUC80976.1"/>
    </source>
</evidence>
<dbReference type="EMBL" id="NGFO01000001">
    <property type="protein sequence ID" value="OUC80976.1"/>
    <property type="molecule type" value="Genomic_DNA"/>
</dbReference>